<protein>
    <submittedName>
        <fullName evidence="1">Uncharacterized protein</fullName>
    </submittedName>
</protein>
<accession>A0A9Q3PWB9</accession>
<dbReference type="EMBL" id="AVOT02098556">
    <property type="protein sequence ID" value="MBW0576514.1"/>
    <property type="molecule type" value="Genomic_DNA"/>
</dbReference>
<dbReference type="AlphaFoldDB" id="A0A9Q3PWB9"/>
<gene>
    <name evidence="1" type="ORF">O181_116229</name>
</gene>
<name>A0A9Q3PWB9_9BASI</name>
<dbReference type="Proteomes" id="UP000765509">
    <property type="component" value="Unassembled WGS sequence"/>
</dbReference>
<organism evidence="1 2">
    <name type="scientific">Austropuccinia psidii MF-1</name>
    <dbReference type="NCBI Taxonomy" id="1389203"/>
    <lineage>
        <taxon>Eukaryota</taxon>
        <taxon>Fungi</taxon>
        <taxon>Dikarya</taxon>
        <taxon>Basidiomycota</taxon>
        <taxon>Pucciniomycotina</taxon>
        <taxon>Pucciniomycetes</taxon>
        <taxon>Pucciniales</taxon>
        <taxon>Sphaerophragmiaceae</taxon>
        <taxon>Austropuccinia</taxon>
    </lineage>
</organism>
<keyword evidence="2" id="KW-1185">Reference proteome</keyword>
<evidence type="ECO:0000313" key="1">
    <source>
        <dbReference type="EMBL" id="MBW0576514.1"/>
    </source>
</evidence>
<sequence>MPPMPPSHRPNPQCRLPSLRSCSALKLTLRCRHPISALTTPHAPAPPPHPLCIQSLCSCGALKICLQCHPNPSLLLLQPA</sequence>
<reference evidence="1" key="1">
    <citation type="submission" date="2021-03" db="EMBL/GenBank/DDBJ databases">
        <title>Draft genome sequence of rust myrtle Austropuccinia psidii MF-1, a brazilian biotype.</title>
        <authorList>
            <person name="Quecine M.C."/>
            <person name="Pachon D.M.R."/>
            <person name="Bonatelli M.L."/>
            <person name="Correr F.H."/>
            <person name="Franceschini L.M."/>
            <person name="Leite T.F."/>
            <person name="Margarido G.R.A."/>
            <person name="Almeida C.A."/>
            <person name="Ferrarezi J.A."/>
            <person name="Labate C.A."/>
        </authorList>
    </citation>
    <scope>NUCLEOTIDE SEQUENCE</scope>
    <source>
        <strain evidence="1">MF-1</strain>
    </source>
</reference>
<proteinExistence type="predicted"/>
<comment type="caution">
    <text evidence="1">The sequence shown here is derived from an EMBL/GenBank/DDBJ whole genome shotgun (WGS) entry which is preliminary data.</text>
</comment>
<evidence type="ECO:0000313" key="2">
    <source>
        <dbReference type="Proteomes" id="UP000765509"/>
    </source>
</evidence>